<dbReference type="RefSeq" id="WP_266140746.1">
    <property type="nucleotide sequence ID" value="NZ_JAPKNB010000011.1"/>
</dbReference>
<dbReference type="InterPro" id="IPR032774">
    <property type="entry name" value="WG_beta_rep"/>
</dbReference>
<name>A0AAW5VZU1_9BURK</name>
<dbReference type="Pfam" id="PF14903">
    <property type="entry name" value="WG_beta_rep"/>
    <property type="match status" value="1"/>
</dbReference>
<gene>
    <name evidence="1" type="ORF">OSH02_15255</name>
</gene>
<organism evidence="1 2">
    <name type="scientific">Alcaligenes phenolicus</name>
    <dbReference type="NCBI Taxonomy" id="232846"/>
    <lineage>
        <taxon>Bacteria</taxon>
        <taxon>Pseudomonadati</taxon>
        <taxon>Pseudomonadota</taxon>
        <taxon>Betaproteobacteria</taxon>
        <taxon>Burkholderiales</taxon>
        <taxon>Alcaligenaceae</taxon>
        <taxon>Alcaligenes</taxon>
    </lineage>
</organism>
<comment type="caution">
    <text evidence="1">The sequence shown here is derived from an EMBL/GenBank/DDBJ whole genome shotgun (WGS) entry which is preliminary data.</text>
</comment>
<evidence type="ECO:0000313" key="2">
    <source>
        <dbReference type="Proteomes" id="UP001208074"/>
    </source>
</evidence>
<accession>A0AAW5VZU1</accession>
<sequence>METVRDMSNCIGSFVDTGTATATATATVIAGLQAAGLGSGRRVVSTLPVLMLALLPAFVPVAQGQSLIQDEQGWVYVNEKGAAVLRPFIYDNGPDYFEEGLARFVAKGKMGFHDQSLQIWIPARYDFASPFVDGKAKVGMDCKLIPHGEHRSVHCQHWENISHPLTAPKDQSEN</sequence>
<dbReference type="Proteomes" id="UP001208074">
    <property type="component" value="Unassembled WGS sequence"/>
</dbReference>
<protein>
    <submittedName>
        <fullName evidence="1">WG repeat-containing protein</fullName>
    </submittedName>
</protein>
<proteinExistence type="predicted"/>
<reference evidence="1" key="1">
    <citation type="submission" date="2022-11" db="EMBL/GenBank/DDBJ databases">
        <title>Biodiversity and phylogenetic relationships of bacteria.</title>
        <authorList>
            <person name="Machado R.A.R."/>
            <person name="Bhat A."/>
            <person name="Loulou A."/>
            <person name="Kallel S."/>
        </authorList>
    </citation>
    <scope>NUCLEOTIDE SEQUENCE</scope>
    <source>
        <strain evidence="1">DSM 16503</strain>
    </source>
</reference>
<dbReference type="AlphaFoldDB" id="A0AAW5VZU1"/>
<dbReference type="EMBL" id="JAPKNB010000011">
    <property type="protein sequence ID" value="MCX5566727.1"/>
    <property type="molecule type" value="Genomic_DNA"/>
</dbReference>
<evidence type="ECO:0000313" key="1">
    <source>
        <dbReference type="EMBL" id="MCX5566727.1"/>
    </source>
</evidence>